<dbReference type="SUPFAM" id="SSF81301">
    <property type="entry name" value="Nucleotidyltransferase"/>
    <property type="match status" value="1"/>
</dbReference>
<proteinExistence type="inferred from homology"/>
<keyword evidence="3" id="KW-0677">Repeat</keyword>
<comment type="domain">
    <text evidence="7">Has four distinct domains: an N-terminal nucleotidyltransferase (NT) domain responsible for UTase activity, a central HD domain that encodes UR activity, and two C-terminal ACT domains that seem to have a role in glutamine sensing.</text>
</comment>
<evidence type="ECO:0000256" key="1">
    <source>
        <dbReference type="ARBA" id="ARBA00022679"/>
    </source>
</evidence>
<dbReference type="NCBIfam" id="NF002895">
    <property type="entry name" value="PRK03381.1"/>
    <property type="match status" value="1"/>
</dbReference>
<dbReference type="PANTHER" id="PTHR47320">
    <property type="entry name" value="BIFUNCTIONAL URIDYLYLTRANSFERASE/URIDYLYL-REMOVING ENZYME"/>
    <property type="match status" value="1"/>
</dbReference>
<evidence type="ECO:0000259" key="8">
    <source>
        <dbReference type="PROSITE" id="PS51671"/>
    </source>
</evidence>
<dbReference type="InterPro" id="IPR043519">
    <property type="entry name" value="NT_sf"/>
</dbReference>
<evidence type="ECO:0000259" key="9">
    <source>
        <dbReference type="PROSITE" id="PS51831"/>
    </source>
</evidence>
<organism evidence="10 11">
    <name type="scientific">Solicola gregarius</name>
    <dbReference type="NCBI Taxonomy" id="2908642"/>
    <lineage>
        <taxon>Bacteria</taxon>
        <taxon>Bacillati</taxon>
        <taxon>Actinomycetota</taxon>
        <taxon>Actinomycetes</taxon>
        <taxon>Propionibacteriales</taxon>
        <taxon>Nocardioidaceae</taxon>
        <taxon>Solicola</taxon>
    </lineage>
</organism>
<evidence type="ECO:0000256" key="3">
    <source>
        <dbReference type="ARBA" id="ARBA00022737"/>
    </source>
</evidence>
<keyword evidence="2 7" id="KW-0548">Nucleotidyltransferase</keyword>
<dbReference type="HAMAP" id="MF_00277">
    <property type="entry name" value="PII_uridylyl_transf"/>
    <property type="match status" value="1"/>
</dbReference>
<dbReference type="Gene3D" id="1.10.3210.10">
    <property type="entry name" value="Hypothetical protein af1432"/>
    <property type="match status" value="1"/>
</dbReference>
<evidence type="ECO:0000256" key="6">
    <source>
        <dbReference type="ARBA" id="ARBA00023268"/>
    </source>
</evidence>
<dbReference type="InterPro" id="IPR006674">
    <property type="entry name" value="HD_domain"/>
</dbReference>
<sequence>MRELFDAAATSAGLSPENGCGLALVAVGGYGRSELSPASDVDVVLLHDPRMPSETVAAAAEKVWYPLWDDGVLLDHAVRSTSAMHDAAVVDVRTATGMLDARGVAGDISLVQSLRSSVLAAWRRDARTRLPELRAACNARIDRAGWLAHAAVPDLKDSGGGLRDGVVMRALVSTWLIDVPRHETEPLRRSLLDVRDALHEVTGRRTDRLSRDLMPDVAAALELEADALDLHVRGLGWRTAHLAQLAWRRIDGVLRPHAKRTRSPTGPKIIRLDQGVGLLEGEVVLTRDARPSRDPDLPLRAAVAAATRRHILAPSVAARCARDGLVASTPWQRTTRDLMVGLLASGPELVPVWEELDIAGVVDGWLPEWGAIRLRGSSSPVHTYTIDRHSVQTAVNASGLVRQVRRPDLLVVAALLHDIGKGQRGDHSVVGAPIARDIALRWGFSATDADRVATLVRRHLLLPTAATRRDIEDPATAERIAEIIGDRETLDLLAALTEADATATGPTAWTSWRAGLVRGLVRKTHEVLDASTVSPDPEEYSGWEFDPVALDGRPVVVRRIDHHAGALLSIVAPDRPGLLAELAAGMALAGLRVRSARTGGDDVASTLWEVAGDDVDIGRLEPLLRRVLDGQVDVADRLGYAADPDRPVPVVTVLRDQSATSSLVEVRADDDRGLLWVCCRVIAGQGHTIRSTHATTIGPQADNVFYVVGGDGEPLDDEAMESLATGLRTALGGG</sequence>
<dbReference type="GO" id="GO:0008773">
    <property type="term" value="F:[protein-PII] uridylyltransferase activity"/>
    <property type="evidence" value="ECO:0007669"/>
    <property type="project" value="UniProtKB-UniRule"/>
</dbReference>
<keyword evidence="4 7" id="KW-0378">Hydrolase</keyword>
<dbReference type="InterPro" id="IPR010043">
    <property type="entry name" value="UTase/UR"/>
</dbReference>
<dbReference type="EC" id="3.1.4.-" evidence="7"/>
<keyword evidence="11" id="KW-1185">Reference proteome</keyword>
<dbReference type="KEGG" id="sgrg:L0C25_17905"/>
<comment type="catalytic activity">
    <reaction evidence="7">
        <text>[protein-PII]-uridylyl-L-tyrosine + H2O = [protein-PII]-L-tyrosine + UMP + H(+)</text>
        <dbReference type="Rhea" id="RHEA:48600"/>
        <dbReference type="Rhea" id="RHEA-COMP:12147"/>
        <dbReference type="Rhea" id="RHEA-COMP:12148"/>
        <dbReference type="ChEBI" id="CHEBI:15377"/>
        <dbReference type="ChEBI" id="CHEBI:15378"/>
        <dbReference type="ChEBI" id="CHEBI:46858"/>
        <dbReference type="ChEBI" id="CHEBI:57865"/>
        <dbReference type="ChEBI" id="CHEBI:90602"/>
    </reaction>
</comment>
<evidence type="ECO:0000256" key="2">
    <source>
        <dbReference type="ARBA" id="ARBA00022695"/>
    </source>
</evidence>
<dbReference type="GO" id="GO:0006808">
    <property type="term" value="P:regulation of nitrogen utilization"/>
    <property type="evidence" value="ECO:0007669"/>
    <property type="project" value="UniProtKB-UniRule"/>
</dbReference>
<keyword evidence="1 7" id="KW-0808">Transferase</keyword>
<dbReference type="PANTHER" id="PTHR47320:SF1">
    <property type="entry name" value="BIFUNCTIONAL URIDYLYLTRANSFERASE_URIDYLYL-REMOVING ENZYME"/>
    <property type="match status" value="1"/>
</dbReference>
<keyword evidence="5 7" id="KW-0460">Magnesium</keyword>
<feature type="domain" description="HD" evidence="9">
    <location>
        <begin position="386"/>
        <end position="493"/>
    </location>
</feature>
<dbReference type="AlphaFoldDB" id="A0AA46YJJ1"/>
<feature type="region of interest" description="Uridylyltransferase" evidence="7">
    <location>
        <begin position="1"/>
        <end position="271"/>
    </location>
</feature>
<dbReference type="Pfam" id="PF01966">
    <property type="entry name" value="HD"/>
    <property type="match status" value="1"/>
</dbReference>
<dbReference type="InterPro" id="IPR003607">
    <property type="entry name" value="HD/PDEase_dom"/>
</dbReference>
<accession>A0AA46YJJ1</accession>
<dbReference type="SUPFAM" id="SSF109604">
    <property type="entry name" value="HD-domain/PDEase-like"/>
    <property type="match status" value="1"/>
</dbReference>
<comment type="caution">
    <text evidence="7">Lacks conserved residue(s) required for the propagation of feature annotation.</text>
</comment>
<gene>
    <name evidence="7" type="primary">glnD</name>
    <name evidence="10" type="ORF">L0C25_17905</name>
</gene>
<dbReference type="InterPro" id="IPR013546">
    <property type="entry name" value="PII_UdlTrfase/GS_AdlTrfase"/>
</dbReference>
<dbReference type="GO" id="GO:0008081">
    <property type="term" value="F:phosphoric diester hydrolase activity"/>
    <property type="evidence" value="ECO:0007669"/>
    <property type="project" value="UniProtKB-UniRule"/>
</dbReference>
<dbReference type="Gene3D" id="3.30.460.10">
    <property type="entry name" value="Beta Polymerase, domain 2"/>
    <property type="match status" value="1"/>
</dbReference>
<dbReference type="InterPro" id="IPR002912">
    <property type="entry name" value="ACT_dom"/>
</dbReference>
<evidence type="ECO:0000313" key="11">
    <source>
        <dbReference type="Proteomes" id="UP001164390"/>
    </source>
</evidence>
<evidence type="ECO:0000256" key="5">
    <source>
        <dbReference type="ARBA" id="ARBA00022842"/>
    </source>
</evidence>
<dbReference type="PROSITE" id="PS51831">
    <property type="entry name" value="HD"/>
    <property type="match status" value="1"/>
</dbReference>
<dbReference type="Pfam" id="PF08335">
    <property type="entry name" value="GlnD_UR_UTase"/>
    <property type="match status" value="1"/>
</dbReference>
<comment type="catalytic activity">
    <reaction evidence="7">
        <text>[protein-PII]-L-tyrosine + UTP = [protein-PII]-uridylyl-L-tyrosine + diphosphate</text>
        <dbReference type="Rhea" id="RHEA:13673"/>
        <dbReference type="Rhea" id="RHEA-COMP:12147"/>
        <dbReference type="Rhea" id="RHEA-COMP:12148"/>
        <dbReference type="ChEBI" id="CHEBI:33019"/>
        <dbReference type="ChEBI" id="CHEBI:46398"/>
        <dbReference type="ChEBI" id="CHEBI:46858"/>
        <dbReference type="ChEBI" id="CHEBI:90602"/>
        <dbReference type="EC" id="2.7.7.59"/>
    </reaction>
</comment>
<comment type="cofactor">
    <cofactor evidence="7">
        <name>Mg(2+)</name>
        <dbReference type="ChEBI" id="CHEBI:18420"/>
    </cofactor>
</comment>
<dbReference type="CDD" id="cd05401">
    <property type="entry name" value="NT_GlnE_GlnD_like"/>
    <property type="match status" value="1"/>
</dbReference>
<comment type="function">
    <text evidence="7">Modifies, by uridylylation and deuridylylation, the PII regulatory proteins (GlnB and homologs), in response to the nitrogen status of the cell that GlnD senses through the glutamine level. Under low glutamine levels, catalyzes the conversion of the PII proteins and UTP to PII-UMP and PPi, while under higher glutamine levels, GlnD hydrolyzes PII-UMP to PII and UMP (deuridylylation). Thus, controls uridylylation state and activity of the PII proteins, and plays an important role in the regulation of nitrogen metabolism.</text>
</comment>
<dbReference type="Proteomes" id="UP001164390">
    <property type="component" value="Chromosome"/>
</dbReference>
<reference evidence="10" key="1">
    <citation type="submission" date="2022-01" db="EMBL/GenBank/DDBJ databases">
        <title>Nocardioidaceae gen. sp. A5X3R13.</title>
        <authorList>
            <person name="Lopez Marin M.A."/>
            <person name="Uhlik O."/>
        </authorList>
    </citation>
    <scope>NUCLEOTIDE SEQUENCE</scope>
    <source>
        <strain evidence="10">A5X3R13</strain>
    </source>
</reference>
<dbReference type="EMBL" id="CP094970">
    <property type="protein sequence ID" value="UYM04392.1"/>
    <property type="molecule type" value="Genomic_DNA"/>
</dbReference>
<evidence type="ECO:0000313" key="10">
    <source>
        <dbReference type="EMBL" id="UYM04392.1"/>
    </source>
</evidence>
<comment type="similarity">
    <text evidence="7">Belongs to the GlnD family.</text>
</comment>
<evidence type="ECO:0000256" key="4">
    <source>
        <dbReference type="ARBA" id="ARBA00022801"/>
    </source>
</evidence>
<protein>
    <recommendedName>
        <fullName evidence="7">Bifunctional uridylyltransferase/uridylyl-removing enzyme</fullName>
        <shortName evidence="7">UTase/UR</shortName>
    </recommendedName>
    <alternativeName>
        <fullName evidence="7">Bifunctional [protein-PII] modification enzyme</fullName>
    </alternativeName>
    <alternativeName>
        <fullName evidence="7">Bifunctional nitrogen sensor protein</fullName>
    </alternativeName>
    <domain>
        <recommendedName>
            <fullName evidence="7">[Protein-PII] uridylyltransferase</fullName>
            <shortName evidence="7">PII uridylyltransferase</shortName>
            <shortName evidence="7">UTase</shortName>
            <ecNumber evidence="7">2.7.7.59</ecNumber>
        </recommendedName>
    </domain>
    <domain>
        <recommendedName>
            <fullName evidence="7">[Protein-PII]-UMP uridylyl-removing enzyme</fullName>
            <shortName evidence="7">UR</shortName>
            <ecNumber evidence="7">3.1.4.-</ecNumber>
        </recommendedName>
    </domain>
</protein>
<keyword evidence="6 7" id="KW-0511">Multifunctional enzyme</keyword>
<dbReference type="SMART" id="SM00471">
    <property type="entry name" value="HDc"/>
    <property type="match status" value="1"/>
</dbReference>
<name>A0AA46YJJ1_9ACTN</name>
<dbReference type="EC" id="2.7.7.59" evidence="7"/>
<evidence type="ECO:0000256" key="7">
    <source>
        <dbReference type="HAMAP-Rule" id="MF_00277"/>
    </source>
</evidence>
<dbReference type="PROSITE" id="PS51671">
    <property type="entry name" value="ACT"/>
    <property type="match status" value="1"/>
</dbReference>
<feature type="domain" description="ACT" evidence="8">
    <location>
        <begin position="567"/>
        <end position="639"/>
    </location>
</feature>
<comment type="activity regulation">
    <text evidence="7">Uridylyltransferase (UTase) activity is inhibited by glutamine, while glutamine activates uridylyl-removing (UR) activity.</text>
</comment>